<dbReference type="CDD" id="cd07017">
    <property type="entry name" value="S14_ClpP_2"/>
    <property type="match status" value="1"/>
</dbReference>
<comment type="catalytic activity">
    <reaction evidence="6 7">
        <text>Hydrolysis of proteins to small peptides in the presence of ATP and magnesium. alpha-casein is the usual test substrate. In the absence of ATP, only oligopeptides shorter than five residues are hydrolyzed (such as succinyl-Leu-Tyr-|-NHMec, and Leu-Tyr-Leu-|-Tyr-Trp, in which cleavage of the -Tyr-|-Leu- and -Tyr-|-Trp bonds also occurs).</text>
        <dbReference type="EC" id="3.4.21.92"/>
    </reaction>
</comment>
<feature type="active site" evidence="7">
    <location>
        <position position="126"/>
    </location>
</feature>
<keyword evidence="3 9" id="KW-0645">Protease</keyword>
<dbReference type="InterPro" id="IPR023562">
    <property type="entry name" value="ClpP/TepA"/>
</dbReference>
<evidence type="ECO:0000256" key="4">
    <source>
        <dbReference type="ARBA" id="ARBA00022801"/>
    </source>
</evidence>
<comment type="similarity">
    <text evidence="1 8">Belongs to the peptidase S14 family.</text>
</comment>
<reference evidence="9" key="1">
    <citation type="journal article" date="2021" name="New Phytol.">
        <title>A dated phylogeny shows Plio-Pleistocene climates spurred evolution of anti-browsing defences in the New Zealand flora.</title>
        <authorList>
            <person name="Maurin K.J.L."/>
            <person name="Smissen R.D."/>
            <person name="Lusk C.H."/>
        </authorList>
    </citation>
    <scope>NUCLEOTIDE SEQUENCE</scope>
</reference>
<dbReference type="PROSITE" id="PS00382">
    <property type="entry name" value="CLP_PROTEASE_HIS"/>
    <property type="match status" value="1"/>
</dbReference>
<sequence length="232" mass="26664">MPVGVPKVLFLLPEEEEESWVDLYNRLSRQRFVFLSQEIVHKSANQVLGLMIHLTLEDNTKDQYLFLNSPGGGLLPGLGIFDMAASKQPYVFTVGLGQCASMASLILCGGKLTERVAFPHARVMLHQPYSLYSLSEMPENLEETELILKLRVRVAKTYVKITHQRFETIWDHMGRDIFMTPKEAQAFGVVDFVGGKFEFYYKPLKPGEDPKRQLAEFRIRRPDDDIEVDFEY</sequence>
<protein>
    <recommendedName>
        <fullName evidence="8">ATP-dependent Clp protease proteolytic subunit</fullName>
    </recommendedName>
</protein>
<dbReference type="GO" id="GO:0004176">
    <property type="term" value="F:ATP-dependent peptidase activity"/>
    <property type="evidence" value="ECO:0007669"/>
    <property type="project" value="InterPro"/>
</dbReference>
<evidence type="ECO:0000256" key="8">
    <source>
        <dbReference type="RuleBase" id="RU003567"/>
    </source>
</evidence>
<keyword evidence="2 9" id="KW-0934">Plastid</keyword>
<dbReference type="SUPFAM" id="SSF52096">
    <property type="entry name" value="ClpP/crotonase"/>
    <property type="match status" value="1"/>
</dbReference>
<name>A0A8K1PCX4_9ASTR</name>
<dbReference type="GO" id="GO:0051117">
    <property type="term" value="F:ATPase binding"/>
    <property type="evidence" value="ECO:0007669"/>
    <property type="project" value="TreeGrafter"/>
</dbReference>
<dbReference type="PANTHER" id="PTHR10381:SF15">
    <property type="entry name" value="CHLOROPLASTIC ATP-DEPENDENT CLP PROTEASE PROTEOLYTIC SUBUNIT 1"/>
    <property type="match status" value="1"/>
</dbReference>
<dbReference type="Pfam" id="PF00574">
    <property type="entry name" value="CLP_protease"/>
    <property type="match status" value="1"/>
</dbReference>
<dbReference type="EMBL" id="MW246785">
    <property type="protein sequence ID" value="UDN41669.1"/>
    <property type="molecule type" value="Genomic_DNA"/>
</dbReference>
<gene>
    <name evidence="9" type="primary">clpP</name>
</gene>
<evidence type="ECO:0000256" key="5">
    <source>
        <dbReference type="ARBA" id="ARBA00022825"/>
    </source>
</evidence>
<dbReference type="GO" id="GO:0009368">
    <property type="term" value="C:endopeptidase Clp complex"/>
    <property type="evidence" value="ECO:0007669"/>
    <property type="project" value="TreeGrafter"/>
</dbReference>
<evidence type="ECO:0000313" key="9">
    <source>
        <dbReference type="EMBL" id="UDN41669.1"/>
    </source>
</evidence>
<dbReference type="AlphaFoldDB" id="A0A8K1PCX4"/>
<dbReference type="GO" id="GO:0009532">
    <property type="term" value="C:plastid stroma"/>
    <property type="evidence" value="ECO:0007669"/>
    <property type="project" value="UniProtKB-ARBA"/>
</dbReference>
<dbReference type="InterPro" id="IPR001907">
    <property type="entry name" value="ClpP"/>
</dbReference>
<dbReference type="InterPro" id="IPR033135">
    <property type="entry name" value="ClpP_His_AS"/>
</dbReference>
<dbReference type="Gene3D" id="3.90.226.10">
    <property type="entry name" value="2-enoyl-CoA Hydratase, Chain A, domain 1"/>
    <property type="match status" value="1"/>
</dbReference>
<keyword evidence="9" id="KW-0150">Chloroplast</keyword>
<dbReference type="PRINTS" id="PR00127">
    <property type="entry name" value="CLPPROTEASEP"/>
</dbReference>
<evidence type="ECO:0000256" key="7">
    <source>
        <dbReference type="PROSITE-ProRule" id="PRU10086"/>
    </source>
</evidence>
<dbReference type="GO" id="GO:0004252">
    <property type="term" value="F:serine-type endopeptidase activity"/>
    <property type="evidence" value="ECO:0007669"/>
    <property type="project" value="UniProtKB-EC"/>
</dbReference>
<keyword evidence="4" id="KW-0378">Hydrolase</keyword>
<evidence type="ECO:0000256" key="3">
    <source>
        <dbReference type="ARBA" id="ARBA00022670"/>
    </source>
</evidence>
<evidence type="ECO:0000256" key="6">
    <source>
        <dbReference type="ARBA" id="ARBA00034021"/>
    </source>
</evidence>
<keyword evidence="5" id="KW-0720">Serine protease</keyword>
<geneLocation type="chloroplast" evidence="9"/>
<dbReference type="PANTHER" id="PTHR10381">
    <property type="entry name" value="ATP-DEPENDENT CLP PROTEASE PROTEOLYTIC SUBUNIT"/>
    <property type="match status" value="1"/>
</dbReference>
<evidence type="ECO:0000256" key="2">
    <source>
        <dbReference type="ARBA" id="ARBA00022640"/>
    </source>
</evidence>
<dbReference type="GO" id="GO:0006515">
    <property type="term" value="P:protein quality control for misfolded or incompletely synthesized proteins"/>
    <property type="evidence" value="ECO:0007669"/>
    <property type="project" value="TreeGrafter"/>
</dbReference>
<evidence type="ECO:0000256" key="1">
    <source>
        <dbReference type="ARBA" id="ARBA00007039"/>
    </source>
</evidence>
<proteinExistence type="inferred from homology"/>
<accession>A0A8K1PCX4</accession>
<dbReference type="InterPro" id="IPR029045">
    <property type="entry name" value="ClpP/crotonase-like_dom_sf"/>
</dbReference>
<organism evidence="9">
    <name type="scientific">Carpodetus montanus</name>
    <dbReference type="NCBI Taxonomy" id="2886865"/>
    <lineage>
        <taxon>Eukaryota</taxon>
        <taxon>Viridiplantae</taxon>
        <taxon>Streptophyta</taxon>
        <taxon>Embryophyta</taxon>
        <taxon>Tracheophyta</taxon>
        <taxon>Spermatophyta</taxon>
        <taxon>Magnoliopsida</taxon>
        <taxon>eudicotyledons</taxon>
        <taxon>Gunneridae</taxon>
        <taxon>Pentapetalae</taxon>
        <taxon>asterids</taxon>
        <taxon>campanulids</taxon>
        <taxon>Asterales</taxon>
        <taxon>Rousseaceae</taxon>
        <taxon>Carpodetus</taxon>
    </lineage>
</organism>